<organism evidence="3 4">
    <name type="scientific">Gibberella fujikuroi (strain CBS 195.34 / IMI 58289 / NRRL A-6831)</name>
    <name type="common">Bakanae and foot rot disease fungus</name>
    <name type="synonym">Fusarium fujikuroi</name>
    <dbReference type="NCBI Taxonomy" id="1279085"/>
    <lineage>
        <taxon>Eukaryota</taxon>
        <taxon>Fungi</taxon>
        <taxon>Dikarya</taxon>
        <taxon>Ascomycota</taxon>
        <taxon>Pezizomycotina</taxon>
        <taxon>Sordariomycetes</taxon>
        <taxon>Hypocreomycetidae</taxon>
        <taxon>Hypocreales</taxon>
        <taxon>Nectriaceae</taxon>
        <taxon>Fusarium</taxon>
        <taxon>Fusarium fujikuroi species complex</taxon>
    </lineage>
</organism>
<accession>S0EHN9</accession>
<dbReference type="EMBL" id="HF679031">
    <property type="protein sequence ID" value="CCT74150.1"/>
    <property type="molecule type" value="Genomic_DNA"/>
</dbReference>
<dbReference type="Proteomes" id="UP000016800">
    <property type="component" value="Chromosome IX"/>
</dbReference>
<keyword evidence="2" id="KW-0812">Transmembrane</keyword>
<feature type="compositionally biased region" description="Polar residues" evidence="1">
    <location>
        <begin position="42"/>
        <end position="58"/>
    </location>
</feature>
<dbReference type="GO" id="GO:0046873">
    <property type="term" value="F:metal ion transmembrane transporter activity"/>
    <property type="evidence" value="ECO:0007669"/>
    <property type="project" value="InterPro"/>
</dbReference>
<keyword evidence="2" id="KW-0472">Membrane</keyword>
<reference evidence="4" key="1">
    <citation type="journal article" date="2013" name="PLoS Pathog.">
        <title>Deciphering the cryptic genome: genome-wide analyses of the rice pathogen Fusarium fujikuroi reveal complex regulation of secondary metabolism and novel metabolites.</title>
        <authorList>
            <person name="Wiemann P."/>
            <person name="Sieber C.M."/>
            <person name="von Bargen K.W."/>
            <person name="Studt L."/>
            <person name="Niehaus E.M."/>
            <person name="Espino J.J."/>
            <person name="Huss K."/>
            <person name="Michielse C.B."/>
            <person name="Albermann S."/>
            <person name="Wagner D."/>
            <person name="Bergner S.V."/>
            <person name="Connolly L.R."/>
            <person name="Fischer A."/>
            <person name="Reuter G."/>
            <person name="Kleigrewe K."/>
            <person name="Bald T."/>
            <person name="Wingfield B.D."/>
            <person name="Ophir R."/>
            <person name="Freeman S."/>
            <person name="Hippler M."/>
            <person name="Smith K.M."/>
            <person name="Brown D.W."/>
            <person name="Proctor R.H."/>
            <person name="Munsterkotter M."/>
            <person name="Freitag M."/>
            <person name="Humpf H.U."/>
            <person name="Guldener U."/>
            <person name="Tudzynski B."/>
        </authorList>
    </citation>
    <scope>NUCLEOTIDE SEQUENCE [LARGE SCALE GENOMIC DNA]</scope>
    <source>
        <strain evidence="4">CBS 195.34 / IMI 58289 / NRRL A-6831</strain>
    </source>
</reference>
<proteinExistence type="predicted"/>
<evidence type="ECO:0000256" key="2">
    <source>
        <dbReference type="SAM" id="Phobius"/>
    </source>
</evidence>
<feature type="transmembrane region" description="Helical" evidence="2">
    <location>
        <begin position="555"/>
        <end position="573"/>
    </location>
</feature>
<keyword evidence="4" id="KW-1185">Reference proteome</keyword>
<dbReference type="RefSeq" id="XP_023436228.1">
    <property type="nucleotide sequence ID" value="XM_023568846.1"/>
</dbReference>
<evidence type="ECO:0000313" key="4">
    <source>
        <dbReference type="Proteomes" id="UP000016800"/>
    </source>
</evidence>
<keyword evidence="2" id="KW-1133">Transmembrane helix</keyword>
<dbReference type="InterPro" id="IPR002523">
    <property type="entry name" value="MgTranspt_CorA/ZnTranspt_ZntB"/>
</dbReference>
<dbReference type="STRING" id="1279085.S0EHN9"/>
<feature type="region of interest" description="Disordered" evidence="1">
    <location>
        <begin position="24"/>
        <end position="58"/>
    </location>
</feature>
<name>S0EHN9_GIBF5</name>
<dbReference type="Pfam" id="PF01544">
    <property type="entry name" value="CorA"/>
    <property type="match status" value="1"/>
</dbReference>
<dbReference type="GO" id="GO:0016020">
    <property type="term" value="C:membrane"/>
    <property type="evidence" value="ECO:0007669"/>
    <property type="project" value="InterPro"/>
</dbReference>
<feature type="region of interest" description="Disordered" evidence="1">
    <location>
        <begin position="278"/>
        <end position="300"/>
    </location>
</feature>
<gene>
    <name evidence="3" type="ORF">FFUJ_09270</name>
</gene>
<dbReference type="GeneID" id="35402739"/>
<evidence type="ECO:0000313" key="3">
    <source>
        <dbReference type="EMBL" id="CCT74150.1"/>
    </source>
</evidence>
<dbReference type="AlphaFoldDB" id="S0EHN9"/>
<dbReference type="HOGENOM" id="CLU_024992_1_0_1"/>
<feature type="compositionally biased region" description="Polar residues" evidence="1">
    <location>
        <begin position="282"/>
        <end position="296"/>
    </location>
</feature>
<dbReference type="Gene3D" id="1.20.58.340">
    <property type="entry name" value="Magnesium transport protein CorA, transmembrane region"/>
    <property type="match status" value="1"/>
</dbReference>
<feature type="transmembrane region" description="Helical" evidence="2">
    <location>
        <begin position="510"/>
        <end position="535"/>
    </location>
</feature>
<dbReference type="VEuPathDB" id="FungiDB:FFUJ_09270"/>
<sequence length="620" mass="69568">MSQVSHGYKPARNNNTELELHQGTTAEPKGVPQRQGDAVSAGPQQAKSYGNQPFTSHSVTSGLPRSLFNQLGHVPAQRIAPASPNIQLHTARASLVQEIGPEDGAATLPQLHDGQNHIAENERLSKLVDRMLLAKIRDLMMDAIKGIDKSVTDIWTSPLWPVPFRFHFGPDPDDMVELSQCSLRESTKATLIEQAFRDAWPKNGDWLKALVVESDGHGPAVLVPWSSVGMAYQDDLKFEYDHRISNRGLTITLQTVTFAYEGLWHSWCYAARGTREQREQMGENNDTRQPSSTPTSEEGPIEGYTCREGKCVLSKRQYTTIRHDSEEICLGERRARASSLYCPCVMIGCLYAKGTFKASVMSWKIGNVMASKVLEYCMDAWGEALEAIDRLAHVNLEDLNGRSRVEYLMFDQSFDRSKDYFVALQLLRIVDEWLDEIVPSLKELRMKPGLTHTEAEENLDAAIRFMTGRAGAVQNRVRRKVEQINSLRDGLFSATSLRESTKAMALNQAIYVFTVVTVLFTPVSFLATFWALPFLNNPKEGSGVVSEPSAFRNSFIVMPLLTYALVIGVAWAVGKRNSGRALLDLLREYWGKSWSLMRSAWTSRPQLPWRYRGSSPYPEA</sequence>
<evidence type="ECO:0000256" key="1">
    <source>
        <dbReference type="SAM" id="MobiDB-lite"/>
    </source>
</evidence>
<protein>
    <submittedName>
        <fullName evidence="3">Uncharacterized protein</fullName>
    </submittedName>
</protein>